<protein>
    <submittedName>
        <fullName evidence="1">Uncharacterized protein</fullName>
    </submittedName>
</protein>
<dbReference type="Proteomes" id="UP001607302">
    <property type="component" value="Unassembled WGS sequence"/>
</dbReference>
<proteinExistence type="predicted"/>
<accession>A0ABD2AAT6</accession>
<comment type="caution">
    <text evidence="1">The sequence shown here is derived from an EMBL/GenBank/DDBJ whole genome shotgun (WGS) entry which is preliminary data.</text>
</comment>
<reference evidence="1 2" key="1">
    <citation type="journal article" date="2024" name="Ann. Entomol. Soc. Am.">
        <title>Genomic analyses of the southern and eastern yellowjacket wasps (Hymenoptera: Vespidae) reveal evolutionary signatures of social life.</title>
        <authorList>
            <person name="Catto M.A."/>
            <person name="Caine P.B."/>
            <person name="Orr S.E."/>
            <person name="Hunt B.G."/>
            <person name="Goodisman M.A.D."/>
        </authorList>
    </citation>
    <scope>NUCLEOTIDE SEQUENCE [LARGE SCALE GENOMIC DNA]</scope>
    <source>
        <strain evidence="1">233</strain>
        <tissue evidence="1">Head and thorax</tissue>
    </source>
</reference>
<evidence type="ECO:0000313" key="1">
    <source>
        <dbReference type="EMBL" id="KAL2717734.1"/>
    </source>
</evidence>
<gene>
    <name evidence="1" type="ORF">V1478_013434</name>
</gene>
<sequence length="61" mass="7331">MEFYDGLTSIDCKESIQDRSKTQSEYMVFLVDSSQMKHMMALHQHTNSQNYFILFINYHFT</sequence>
<name>A0ABD2AAT6_VESSQ</name>
<organism evidence="1 2">
    <name type="scientific">Vespula squamosa</name>
    <name type="common">Southern yellow jacket</name>
    <name type="synonym">Wasp</name>
    <dbReference type="NCBI Taxonomy" id="30214"/>
    <lineage>
        <taxon>Eukaryota</taxon>
        <taxon>Metazoa</taxon>
        <taxon>Ecdysozoa</taxon>
        <taxon>Arthropoda</taxon>
        <taxon>Hexapoda</taxon>
        <taxon>Insecta</taxon>
        <taxon>Pterygota</taxon>
        <taxon>Neoptera</taxon>
        <taxon>Endopterygota</taxon>
        <taxon>Hymenoptera</taxon>
        <taxon>Apocrita</taxon>
        <taxon>Aculeata</taxon>
        <taxon>Vespoidea</taxon>
        <taxon>Vespidae</taxon>
        <taxon>Vespinae</taxon>
        <taxon>Vespula</taxon>
    </lineage>
</organism>
<dbReference type="EMBL" id="JAUDFV010000153">
    <property type="protein sequence ID" value="KAL2717734.1"/>
    <property type="molecule type" value="Genomic_DNA"/>
</dbReference>
<keyword evidence="2" id="KW-1185">Reference proteome</keyword>
<dbReference type="AlphaFoldDB" id="A0ABD2AAT6"/>
<evidence type="ECO:0000313" key="2">
    <source>
        <dbReference type="Proteomes" id="UP001607302"/>
    </source>
</evidence>